<protein>
    <submittedName>
        <fullName evidence="2">Uncharacterized protein</fullName>
    </submittedName>
</protein>
<dbReference type="AlphaFoldDB" id="A0A565B0V4"/>
<reference evidence="2" key="1">
    <citation type="submission" date="2019-07" db="EMBL/GenBank/DDBJ databases">
        <authorList>
            <person name="Dittberner H."/>
        </authorList>
    </citation>
    <scope>NUCLEOTIDE SEQUENCE [LARGE SCALE GENOMIC DNA]</scope>
</reference>
<dbReference type="Proteomes" id="UP000489600">
    <property type="component" value="Unassembled WGS sequence"/>
</dbReference>
<comment type="caution">
    <text evidence="2">The sequence shown here is derived from an EMBL/GenBank/DDBJ whole genome shotgun (WGS) entry which is preliminary data.</text>
</comment>
<evidence type="ECO:0000256" key="1">
    <source>
        <dbReference type="SAM" id="MobiDB-lite"/>
    </source>
</evidence>
<sequence>MLHSPMTTMVSGEIFVCSALTFQSPPLQQKFFHRHIRSYPPELHQVRRTGSSIRRRQSLVRLSRYTMSWYLAQFLSPSINTEVFLRRLPMEPDLQQIRLRHQDLNTQLELSGMPEQREPQTPPVLPDSQPLHEISGPYPLLPPSQSSQPWAYSPSKDPSVSSVVMASGIRTKATQATKALKTQMKSVLGLGKRVVCFGGPGPDGILRQLNKHAQQPNNRTQLVQTNIGIMAQLQIGHFFTELVKIFVLQIEPGETNSSSLCFISSLIGIHISTYETVKIFWILKSCNLLPVEEFNFTFFHLFEIGRIFFSLFESGRISEFYAGIFKVTLESD</sequence>
<keyword evidence="3" id="KW-1185">Reference proteome</keyword>
<feature type="region of interest" description="Disordered" evidence="1">
    <location>
        <begin position="112"/>
        <end position="137"/>
    </location>
</feature>
<name>A0A565B0V4_9BRAS</name>
<organism evidence="2 3">
    <name type="scientific">Arabis nemorensis</name>
    <dbReference type="NCBI Taxonomy" id="586526"/>
    <lineage>
        <taxon>Eukaryota</taxon>
        <taxon>Viridiplantae</taxon>
        <taxon>Streptophyta</taxon>
        <taxon>Embryophyta</taxon>
        <taxon>Tracheophyta</taxon>
        <taxon>Spermatophyta</taxon>
        <taxon>Magnoliopsida</taxon>
        <taxon>eudicotyledons</taxon>
        <taxon>Gunneridae</taxon>
        <taxon>Pentapetalae</taxon>
        <taxon>rosids</taxon>
        <taxon>malvids</taxon>
        <taxon>Brassicales</taxon>
        <taxon>Brassicaceae</taxon>
        <taxon>Arabideae</taxon>
        <taxon>Arabis</taxon>
    </lineage>
</organism>
<accession>A0A565B0V4</accession>
<proteinExistence type="predicted"/>
<gene>
    <name evidence="2" type="ORF">ANE_LOCUS4964</name>
</gene>
<dbReference type="EMBL" id="CABITT030000002">
    <property type="protein sequence ID" value="VVA94519.1"/>
    <property type="molecule type" value="Genomic_DNA"/>
</dbReference>
<evidence type="ECO:0000313" key="2">
    <source>
        <dbReference type="EMBL" id="VVA94519.1"/>
    </source>
</evidence>
<evidence type="ECO:0000313" key="3">
    <source>
        <dbReference type="Proteomes" id="UP000489600"/>
    </source>
</evidence>